<dbReference type="EMBL" id="JANQDX010000012">
    <property type="protein sequence ID" value="KAL0915318.1"/>
    <property type="molecule type" value="Genomic_DNA"/>
</dbReference>
<dbReference type="AlphaFoldDB" id="A0ABD0UR26"/>
<name>A0ABD0UR26_DENTH</name>
<protein>
    <submittedName>
        <fullName evidence="2">Uncharacterized protein</fullName>
    </submittedName>
</protein>
<evidence type="ECO:0000256" key="1">
    <source>
        <dbReference type="SAM" id="Phobius"/>
    </source>
</evidence>
<keyword evidence="1" id="KW-0472">Membrane</keyword>
<dbReference type="Proteomes" id="UP001552299">
    <property type="component" value="Unassembled WGS sequence"/>
</dbReference>
<organism evidence="2 3">
    <name type="scientific">Dendrobium thyrsiflorum</name>
    <name type="common">Pinecone-like raceme dendrobium</name>
    <name type="synonym">Orchid</name>
    <dbReference type="NCBI Taxonomy" id="117978"/>
    <lineage>
        <taxon>Eukaryota</taxon>
        <taxon>Viridiplantae</taxon>
        <taxon>Streptophyta</taxon>
        <taxon>Embryophyta</taxon>
        <taxon>Tracheophyta</taxon>
        <taxon>Spermatophyta</taxon>
        <taxon>Magnoliopsida</taxon>
        <taxon>Liliopsida</taxon>
        <taxon>Asparagales</taxon>
        <taxon>Orchidaceae</taxon>
        <taxon>Epidendroideae</taxon>
        <taxon>Malaxideae</taxon>
        <taxon>Dendrobiinae</taxon>
        <taxon>Dendrobium</taxon>
    </lineage>
</organism>
<keyword evidence="3" id="KW-1185">Reference proteome</keyword>
<evidence type="ECO:0000313" key="3">
    <source>
        <dbReference type="Proteomes" id="UP001552299"/>
    </source>
</evidence>
<accession>A0ABD0UR26</accession>
<reference evidence="2 3" key="1">
    <citation type="journal article" date="2024" name="Plant Biotechnol. J.">
        <title>Dendrobium thyrsiflorum genome and its molecular insights into genes involved in important horticultural traits.</title>
        <authorList>
            <person name="Chen B."/>
            <person name="Wang J.Y."/>
            <person name="Zheng P.J."/>
            <person name="Li K.L."/>
            <person name="Liang Y.M."/>
            <person name="Chen X.F."/>
            <person name="Zhang C."/>
            <person name="Zhao X."/>
            <person name="He X."/>
            <person name="Zhang G.Q."/>
            <person name="Liu Z.J."/>
            <person name="Xu Q."/>
        </authorList>
    </citation>
    <scope>NUCLEOTIDE SEQUENCE [LARGE SCALE GENOMIC DNA]</scope>
    <source>
        <strain evidence="2">GZMU011</strain>
    </source>
</reference>
<gene>
    <name evidence="2" type="ORF">M5K25_015727</name>
</gene>
<evidence type="ECO:0000313" key="2">
    <source>
        <dbReference type="EMBL" id="KAL0915318.1"/>
    </source>
</evidence>
<proteinExistence type="predicted"/>
<feature type="transmembrane region" description="Helical" evidence="1">
    <location>
        <begin position="96"/>
        <end position="119"/>
    </location>
</feature>
<comment type="caution">
    <text evidence="2">The sequence shown here is derived from an EMBL/GenBank/DDBJ whole genome shotgun (WGS) entry which is preliminary data.</text>
</comment>
<feature type="transmembrane region" description="Helical" evidence="1">
    <location>
        <begin position="58"/>
        <end position="84"/>
    </location>
</feature>
<keyword evidence="1" id="KW-1133">Transmembrane helix</keyword>
<keyword evidence="1" id="KW-0812">Transmembrane</keyword>
<feature type="transmembrane region" description="Helical" evidence="1">
    <location>
        <begin position="28"/>
        <end position="46"/>
    </location>
</feature>
<sequence>MVALVVVAAALPLYSVLVLMLDLETGTVSVVLTTLLVALAASNVVVSRRTLRLVLETWMVVMCHAHEVMALAAVAAAVVVAVPVGNLVTGFAPDRVAMSITLQAEWNAFDAMLLVILVLKCEKIITRDHENEMIAVL</sequence>